<proteinExistence type="predicted"/>
<evidence type="ECO:0000256" key="1">
    <source>
        <dbReference type="SAM" id="MobiDB-lite"/>
    </source>
</evidence>
<feature type="region of interest" description="Disordered" evidence="1">
    <location>
        <begin position="292"/>
        <end position="340"/>
    </location>
</feature>
<evidence type="ECO:0000259" key="4">
    <source>
        <dbReference type="Pfam" id="PF17748"/>
    </source>
</evidence>
<name>A0A075ARY3_ROZAC</name>
<feature type="compositionally biased region" description="Acidic residues" evidence="1">
    <location>
        <begin position="306"/>
        <end position="321"/>
    </location>
</feature>
<evidence type="ECO:0000259" key="3">
    <source>
        <dbReference type="Pfam" id="PF17747"/>
    </source>
</evidence>
<feature type="domain" description="Vacuolar import/degradation Vid27 C-terminal" evidence="2">
    <location>
        <begin position="338"/>
        <end position="671"/>
    </location>
</feature>
<dbReference type="InterPro" id="IPR013863">
    <property type="entry name" value="VID27_C"/>
</dbReference>
<dbReference type="GO" id="GO:0005634">
    <property type="term" value="C:nucleus"/>
    <property type="evidence" value="ECO:0007669"/>
    <property type="project" value="TreeGrafter"/>
</dbReference>
<dbReference type="Pfam" id="PF17747">
    <property type="entry name" value="VID27_PH"/>
    <property type="match status" value="1"/>
</dbReference>
<reference evidence="5 6" key="1">
    <citation type="journal article" date="2013" name="Curr. Biol.">
        <title>Shared signatures of parasitism and phylogenomics unite Cryptomycota and microsporidia.</title>
        <authorList>
            <person name="James T.Y."/>
            <person name="Pelin A."/>
            <person name="Bonen L."/>
            <person name="Ahrendt S."/>
            <person name="Sain D."/>
            <person name="Corradi N."/>
            <person name="Stajich J.E."/>
        </authorList>
    </citation>
    <scope>NUCLEOTIDE SEQUENCE [LARGE SCALE GENOMIC DNA]</scope>
    <source>
        <strain evidence="5 6">CSF55</strain>
    </source>
</reference>
<dbReference type="HOGENOM" id="CLU_007002_0_0_1"/>
<gene>
    <name evidence="5" type="ORF">O9G_005027</name>
</gene>
<feature type="domain" description="Vid27 PH-like" evidence="3">
    <location>
        <begin position="169"/>
        <end position="269"/>
    </location>
</feature>
<dbReference type="Pfam" id="PF17748">
    <property type="entry name" value="VID27_N"/>
    <property type="match status" value="1"/>
</dbReference>
<dbReference type="InterPro" id="IPR040458">
    <property type="entry name" value="Vid27"/>
</dbReference>
<dbReference type="Proteomes" id="UP000030755">
    <property type="component" value="Unassembled WGS sequence"/>
</dbReference>
<dbReference type="OMA" id="RLNETKW"/>
<dbReference type="SUPFAM" id="SSF50969">
    <property type="entry name" value="YVTN repeat-like/Quinoprotein amine dehydrogenase"/>
    <property type="match status" value="1"/>
</dbReference>
<dbReference type="InterPro" id="IPR040768">
    <property type="entry name" value="Vid27_PH"/>
</dbReference>
<dbReference type="GO" id="GO:0005737">
    <property type="term" value="C:cytoplasm"/>
    <property type="evidence" value="ECO:0007669"/>
    <property type="project" value="TreeGrafter"/>
</dbReference>
<evidence type="ECO:0000259" key="2">
    <source>
        <dbReference type="Pfam" id="PF08553"/>
    </source>
</evidence>
<dbReference type="InterPro" id="IPR011044">
    <property type="entry name" value="Quino_amine_DH_bsu"/>
</dbReference>
<dbReference type="InterPro" id="IPR040979">
    <property type="entry name" value="Vid27_N"/>
</dbReference>
<dbReference type="EMBL" id="KE561084">
    <property type="protein sequence ID" value="EPZ33031.1"/>
    <property type="molecule type" value="Genomic_DNA"/>
</dbReference>
<organism evidence="5 6">
    <name type="scientific">Rozella allomycis (strain CSF55)</name>
    <dbReference type="NCBI Taxonomy" id="988480"/>
    <lineage>
        <taxon>Eukaryota</taxon>
        <taxon>Fungi</taxon>
        <taxon>Fungi incertae sedis</taxon>
        <taxon>Cryptomycota</taxon>
        <taxon>Cryptomycota incertae sedis</taxon>
        <taxon>Rozella</taxon>
    </lineage>
</organism>
<dbReference type="AlphaFoldDB" id="A0A075ARY3"/>
<dbReference type="PANTHER" id="PTHR31913:SF0">
    <property type="entry name" value="VACUOLAR IMPORT AND DEGRADATION PROTEIN 27"/>
    <property type="match status" value="1"/>
</dbReference>
<sequence>MINFLTSFLGSTEKPKDLKGKFYKIHPRMDICIFNNSSISIEKTTIQYNSELCIQRVYEEGEEEGMFFTLNIADFDDNEYRFLIDAILNLQFTQKGFVFNKDDMQYRFEIEESDIQQDKNFFERCVRCCFERQFQKDVDVSVDELFSWYETTTKTLVKSPALPQVTKVTFKGKAKLFYFDPSDALFKLQDDNVNVTIYEKSEFSFCLKVENQTIYEDAEINSSLNSNIINKERSFIWNKEINGKFWSLSLKFDDDFEEFLNKFSVSMYENRNKELFSKTKEEDKDYLMKGYAEDVSMDESNSERETESEDDEEKGEEEEKDESFVSADEGETEATESSNKILEVGYKHDRSFVVRGNQVGVFKHNDDKLEFQTTIKNIQTISGKSFDPSKLMLHEEDSSFLLLNPNENDKIFKMDIERGKVIEEWTVGEDIPVNNILPESKYAQMTPSKTFVGFNKGSLFRVDPRLSTPSKKAESMNYSSKVNFSAATTTGSGELAMANDKGEIRLYNKLDKRAKTAFPGLGDEIIAIDSTENGRYLLATCSSFLLVVDTLNQETGVSGYSKSLGKNKNKPIRLQLKPEHAIHMGKVCFTPAKFNVGEKEEKTIVTSTGRFVITWNFRRVKAGKTTDYQIKEYSDVIVSDQFKYNNDRSIIVTLPHNVTMAAKSSFSTPKKLRNLRDEIVNSPF</sequence>
<feature type="domain" description="Vid27 N-terminal" evidence="4">
    <location>
        <begin position="20"/>
        <end position="140"/>
    </location>
</feature>
<accession>A0A075ARY3</accession>
<dbReference type="PANTHER" id="PTHR31913">
    <property type="entry name" value="VACUOLAR IMPORT AND DEGRADATION PROTEIN 27"/>
    <property type="match status" value="1"/>
</dbReference>
<dbReference type="Pfam" id="PF08553">
    <property type="entry name" value="VID27"/>
    <property type="match status" value="1"/>
</dbReference>
<evidence type="ECO:0000313" key="5">
    <source>
        <dbReference type="EMBL" id="EPZ33031.1"/>
    </source>
</evidence>
<protein>
    <submittedName>
        <fullName evidence="5">Vacuolar import/degradation, Vid27-related domain-containing protein</fullName>
    </submittedName>
</protein>
<evidence type="ECO:0000313" key="6">
    <source>
        <dbReference type="Proteomes" id="UP000030755"/>
    </source>
</evidence>
<keyword evidence="6" id="KW-1185">Reference proteome</keyword>
<dbReference type="OrthoDB" id="10251113at2759"/>